<comment type="caution">
    <text evidence="1">The sequence shown here is derived from an EMBL/GenBank/DDBJ whole genome shotgun (WGS) entry which is preliminary data.</text>
</comment>
<dbReference type="Proteomes" id="UP001595867">
    <property type="component" value="Unassembled WGS sequence"/>
</dbReference>
<evidence type="ECO:0000313" key="1">
    <source>
        <dbReference type="EMBL" id="MFC4063464.1"/>
    </source>
</evidence>
<dbReference type="RefSeq" id="WP_378064472.1">
    <property type="nucleotide sequence ID" value="NZ_JBHSBL010000002.1"/>
</dbReference>
<protein>
    <submittedName>
        <fullName evidence="1">Uncharacterized protein</fullName>
    </submittedName>
</protein>
<gene>
    <name evidence="1" type="ORF">ACFO0C_00860</name>
</gene>
<dbReference type="EMBL" id="JBHSBL010000002">
    <property type="protein sequence ID" value="MFC4063464.1"/>
    <property type="molecule type" value="Genomic_DNA"/>
</dbReference>
<proteinExistence type="predicted"/>
<keyword evidence="2" id="KW-1185">Reference proteome</keyword>
<sequence>MTEQPQPIADVSTVTPAQRAQILREESVWIEEDWLDGCFDGGVKDLMVALSTRIEDLEGATTASLW</sequence>
<evidence type="ECO:0000313" key="2">
    <source>
        <dbReference type="Proteomes" id="UP001595867"/>
    </source>
</evidence>
<accession>A0ABV8IGW4</accession>
<organism evidence="1 2">
    <name type="scientific">Actinoplanes subglobosus</name>
    <dbReference type="NCBI Taxonomy" id="1547892"/>
    <lineage>
        <taxon>Bacteria</taxon>
        <taxon>Bacillati</taxon>
        <taxon>Actinomycetota</taxon>
        <taxon>Actinomycetes</taxon>
        <taxon>Micromonosporales</taxon>
        <taxon>Micromonosporaceae</taxon>
        <taxon>Actinoplanes</taxon>
    </lineage>
</organism>
<name>A0ABV8IGW4_9ACTN</name>
<reference evidence="2" key="1">
    <citation type="journal article" date="2019" name="Int. J. Syst. Evol. Microbiol.">
        <title>The Global Catalogue of Microorganisms (GCM) 10K type strain sequencing project: providing services to taxonomists for standard genome sequencing and annotation.</title>
        <authorList>
            <consortium name="The Broad Institute Genomics Platform"/>
            <consortium name="The Broad Institute Genome Sequencing Center for Infectious Disease"/>
            <person name="Wu L."/>
            <person name="Ma J."/>
        </authorList>
    </citation>
    <scope>NUCLEOTIDE SEQUENCE [LARGE SCALE GENOMIC DNA]</scope>
    <source>
        <strain evidence="2">TBRC 5832</strain>
    </source>
</reference>